<feature type="chain" id="PRO_5008897709" description="WAP domain-containing protein" evidence="2">
    <location>
        <begin position="28"/>
        <end position="3457"/>
    </location>
</feature>
<dbReference type="OrthoDB" id="10037294at2759"/>
<proteinExistence type="predicted"/>
<feature type="region of interest" description="Disordered" evidence="1">
    <location>
        <begin position="324"/>
        <end position="359"/>
    </location>
</feature>
<feature type="compositionally biased region" description="Polar residues" evidence="1">
    <location>
        <begin position="176"/>
        <end position="187"/>
    </location>
</feature>
<accession>A0A1D1UWR0</accession>
<keyword evidence="2" id="KW-0732">Signal</keyword>
<feature type="compositionally biased region" description="Low complexity" evidence="1">
    <location>
        <begin position="1217"/>
        <end position="1239"/>
    </location>
</feature>
<dbReference type="EMBL" id="BDGG01000002">
    <property type="protein sequence ID" value="GAU92875.1"/>
    <property type="molecule type" value="Genomic_DNA"/>
</dbReference>
<feature type="region of interest" description="Disordered" evidence="1">
    <location>
        <begin position="167"/>
        <end position="209"/>
    </location>
</feature>
<evidence type="ECO:0000313" key="3">
    <source>
        <dbReference type="EMBL" id="GAU92875.1"/>
    </source>
</evidence>
<feature type="compositionally biased region" description="Low complexity" evidence="1">
    <location>
        <begin position="1177"/>
        <end position="1195"/>
    </location>
</feature>
<feature type="region of interest" description="Disordered" evidence="1">
    <location>
        <begin position="1041"/>
        <end position="1063"/>
    </location>
</feature>
<feature type="region of interest" description="Disordered" evidence="1">
    <location>
        <begin position="1536"/>
        <end position="1560"/>
    </location>
</feature>
<feature type="compositionally biased region" description="Low complexity" evidence="1">
    <location>
        <begin position="1632"/>
        <end position="1642"/>
    </location>
</feature>
<dbReference type="Proteomes" id="UP000186922">
    <property type="component" value="Unassembled WGS sequence"/>
</dbReference>
<feature type="region of interest" description="Disordered" evidence="1">
    <location>
        <begin position="237"/>
        <end position="260"/>
    </location>
</feature>
<keyword evidence="4" id="KW-1185">Reference proteome</keyword>
<feature type="compositionally biased region" description="Low complexity" evidence="1">
    <location>
        <begin position="845"/>
        <end position="876"/>
    </location>
</feature>
<evidence type="ECO:0008006" key="5">
    <source>
        <dbReference type="Google" id="ProtNLM"/>
    </source>
</evidence>
<feature type="compositionally biased region" description="Low complexity" evidence="1">
    <location>
        <begin position="237"/>
        <end position="251"/>
    </location>
</feature>
<sequence>MTAPIVPLVKRAFQFFLFCCILSRSLSQSLRQPGARGQPGIPSSLNIARARNAPGNLTGARRQHEAPILMSSGLQASYANNPYMRYPHTPRMQIQFPGAPRPPEPPALNSGGGTAVNPYNFGWNFPGNYPNFGGGNNVGGSAYGSNNVNTANNGYLGWSNSGGNTGGYGSSNNNGQMTGNSAVNNYGAQGGSNGGYRPQQGPGSNAYGSNVQNGYIVNSQSHSGGYGAGTSSNSINGYGYSSNQQSSSSNGAGYGGHGQDSNAGYTARRACKVDVAPSLTGYCAPRNQLKRKCAYQTSMFSSDCNGKEMCCVNPAGMAGETDTQTTPLAAPASTSTAATTRTSTLGSSTTTPNPATRFSFQRPMPVQIDVFVNSQNSATTLAPVTTAVNLENRVQVIAAESPITIADATAPLLPATVVDTLNGVQVTVAESPIAVALNVDAPPPLVPAPLPPASVSDISNKVLVTIGESPIAIAPDRYCIPDINPRVTDGVCRSAATISTDCMGMQSSTSSNCLPTEACCYNMNLGPEDQKQLIQTQAPTTTTQSTVPPTTTASSTTPSTTTSVVVQSVTPAPTTPAPVHFCSPGSYAAIKNGICTPSSQIGQQCKGKQISPSVDCNRNEYCCFVADAPVGGIVFSGACSPSDNPSIINGQCVDRNDIPLACSALRISVSVNCQYGQVCCYQNLPEVTTSRTTRSTPRPTIPTTTTQSTTTTVTLATTTRVFRSCKPEDLPHSMFLSDGVCVPQSEIRTVCRGIQLGMSLDCGYGEYCCYDNRNSNAGVTAPATVAPDSCTPESDPRIHNGFCVEEADLPTRCKGLEASTSWNCNYPRFRYCCFSRTNSTTSTTLRTTSAITTRTTQRTTTTPRSSTRISSASTVSPTTGGTVPYGQATSSPSGVSIPGTPCTPQGHPSLVDKGACVYVTNLNPTCVGLLAAPSTTCGALEYCCFANLNPVDIPFPQTNRPCGTSLAGKNGNGNCVELSTAAATCASQEIGPSGDCGPGQACCLLPAGMTSGSTSSSTTTPRTSATTTGVVTVGTTTAFSTDVTTGTSETGLTSSAPSSGKQCSPQNYPLFPDGRCTSVFSLASQCRGIQASPSIDCPAYEYCCFSLTTPITDRPTLPSGMCSPDNRLDITNGLCVETVYLSEQCAGTDISQSQNCRENEFCCYRQDGEPMTTRSHAITPTPSAATSTIRITSSSTGGGGGVTSGSGYVNQYGNEANQGQDPNQPDGNNQNAGQNQPNAYYIYGPGQPGLGQNQQVPPTPPNPFEGCTPNSSPDARGVCVDQALIVSRCQGSRLSRAPQCMAYQFCCFNESSSQSMSVTPTTGPAPTVTSTSTSSYVTPSSQNIQCTPLSAPGVTNGICTDLAHLSTNCRNLQVSKSLQCAYGEFCCFSSQAGEETTLPTAGGNGYCIPNTSPGSTGTCVDLPNISAKCQGQQLSRSSQCSPQQFCCFTSAQATTPYPTMTSTPSTDASTNQQCTPNTAPDVNNGRCVTLDQISSCQGMRISKSSQCQQAQYCCFTTNQGPATGTTTTTTEASVTALTTTSTTPPLTTSNPSSTGAGPTKYPDLNASALPENPFGLCVPLTDTSASGRCVDSAQISAQCQGGRLSRSSQCMPYQYCCFGQPPTAPTVPPSTTPRTTSAPITTGPTKAPTREPSVYHDNNYPPYGSLNVNPFLPCSPLTEPEVTNGVCVDSAQIANKCMSMRASKSSNCAPYQFCCFNSSIAPTPTDSYYDAPSTTTETSPRDTSCTPVTAPSVTNGACVAASRISTQCKGQRIAKSSHCVGGQYCCFSGDGDTGTGNGGGGTATYPPGSQTSTCTPVTQPSITNGMCVSSSQLNVVCRDLTFAKSSSCNTDEYCCFQPTVSPGQPTGPGSCSPVSNPSVTNGRCVPTSDLTSQCRGNQVSKSPNCASGQFCCFTSPPTSGSQVQYGGTSDQPSGMVTCSPSTQPSVHDGMCVDQSQLSSKCQQLTFSKSPDCDKTGEVNVYCCFNNSQSGMTIPTNVNDGATCSPNSEPSASGLCVSTRFLTSQCRNQRLSKSTQCRPDQFCCFGGSSNQPGTPGYNGGDGGQTVASGASCSPNSAPSVTNGQCRNPDELNIQCRGQRLSKSGQCGSDQFCCFSGDTIAGGGSQSPSGSNVASGAMCSPNSAPEVTNGKCRNNDELVAQCQGQLVSKSSSCAVAQFCCFLRPSTDSGTPTPQPDGQTSSGTMCSPNTAPKVTNGVCHNLDEVSTMCRGQRLSKASQCSGNQFCCFNGSSDGSTGYQNGGGAGSGPLPAEGNACCPSTAPQVTNGRCFNMAQLSTQCQGQRVSKSAQCATSQFCCFSEDTTTTTTPSAPGNQCPDGVQVVNCLVDPCRVTTCSNLPTASCRPDFCGGCNARFFYGDQEVTNQCAGAPVTSTPTTTPMVTSTGPTRPSGSCVPSSSPGSSGACVNQSQLLSQCQNQRLSKSPDCSQGQFCCFSGVTTVTPTAGSVTGPTVTPKPPATCAPTTSPDSTGRCFNQSQLSTQCQGQRLSKSPDCQAGQFCCFVDGGLVTPPQGSGCSPSSEPRITNGTCVNLDQMASVCRGLRLSKSRNCEERQFCCFGGPLSPPDMVTTTPFTTTSQETTRPPPGNPCHPSTSPISTGICVRSHQLTAQCVGQQFSMSPDCATAQFCCFQRDQTATNTSGYGSYGSTACTPNTEPTVNDGVCMSVYQIGSGVCSGKRLSKSANCQPQDFCCFGGSSSPAAVKQAFEKQCSPRTDPSVSNGRCVSQSSLESQCQGMRMSKSDNCTRSDDFCCFPAQSNTLPTCSPMSEPTVKDGMCLNTDQLADQCHTGRFSKSAGCLKDQFCCFDRTPSSADTGNAVVTIKITQPSQMKQAMEQCSPMSNPAAVGQCMSISQLSISCQGRQISKSADCSDSMAFCCFSSTPTAKVPCTPSSSADSTGFCADQSQLVNQCQNLRFSKSVQCTQPGQFCCFANPIQASPRNPCSPESEANTRGVCLLPADLQAECGNGQRAAKSSDCTTRSQWCCFSGTSGQLASQIKETLSTGPIVSGSALSESTTGNISDVLSHISLLGGDGGVSLSVSSTAQVATNIGLFPGVSPGFLTPGAFNITTSKASVNTTMQQFCRPNSDPRITHGTCMKVRELQANCAEKRASPSADCPRFSWCCFDESEEGLTTSTQPTDLALVNPVKIDILLNPQVSPVEQVASCTPNTNPSVKDGSCVDASRLTTVCKGFRVAKSSGCATNEFCCFNTSIAVAEIVVPVPIAPLTATRLTVSTNNQSICTPGDNKLIHNGQCMTMRQISNNCVDRRAAPSLDCSIGEWCCYGEPSGNRVQLAASAESLQCAPNSRPSLRNGACMTVRELQEVCVEHQAGPSDDCEMGKWCCYSENGTGVVNKEGKVVMAALTQEVATQPPVEDPSCIPNAEPQATDGKCLLTKDLRTKCRNRRVSKSPQCHLGQWCCFTDPKADPFLTENGMQMGRDHVLL</sequence>
<feature type="compositionally biased region" description="Polar residues" evidence="1">
    <location>
        <begin position="877"/>
        <end position="894"/>
    </location>
</feature>
<protein>
    <recommendedName>
        <fullName evidence="5">WAP domain-containing protein</fullName>
    </recommendedName>
</protein>
<organism evidence="3 4">
    <name type="scientific">Ramazzottius varieornatus</name>
    <name type="common">Water bear</name>
    <name type="synonym">Tardigrade</name>
    <dbReference type="NCBI Taxonomy" id="947166"/>
    <lineage>
        <taxon>Eukaryota</taxon>
        <taxon>Metazoa</taxon>
        <taxon>Ecdysozoa</taxon>
        <taxon>Tardigrada</taxon>
        <taxon>Eutardigrada</taxon>
        <taxon>Parachela</taxon>
        <taxon>Hypsibioidea</taxon>
        <taxon>Ramazzottiidae</taxon>
        <taxon>Ramazzottius</taxon>
    </lineage>
</organism>
<evidence type="ECO:0000256" key="2">
    <source>
        <dbReference type="SAM" id="SignalP"/>
    </source>
</evidence>
<feature type="compositionally biased region" description="Low complexity" evidence="1">
    <location>
        <begin position="1041"/>
        <end position="1055"/>
    </location>
</feature>
<name>A0A1D1UWR0_RAMVA</name>
<gene>
    <name evidence="3" type="primary">RvY_04899-1</name>
    <name evidence="3" type="synonym">RvY_04899.1</name>
    <name evidence="3" type="ORF">RvY_04899</name>
</gene>
<comment type="caution">
    <text evidence="3">The sequence shown here is derived from an EMBL/GenBank/DDBJ whole genome shotgun (WGS) entry which is preliminary data.</text>
</comment>
<feature type="region of interest" description="Disordered" evidence="1">
    <location>
        <begin position="2391"/>
        <end position="2412"/>
    </location>
</feature>
<feature type="compositionally biased region" description="Low complexity" evidence="1">
    <location>
        <begin position="324"/>
        <end position="352"/>
    </location>
</feature>
<feature type="region of interest" description="Disordered" evidence="1">
    <location>
        <begin position="691"/>
        <end position="710"/>
    </location>
</feature>
<feature type="region of interest" description="Disordered" evidence="1">
    <location>
        <begin position="1627"/>
        <end position="1653"/>
    </location>
</feature>
<dbReference type="STRING" id="947166.A0A1D1UWR0"/>
<feature type="signal peptide" evidence="2">
    <location>
        <begin position="1"/>
        <end position="27"/>
    </location>
</feature>
<feature type="region of interest" description="Disordered" evidence="1">
    <location>
        <begin position="1172"/>
        <end position="1269"/>
    </location>
</feature>
<reference evidence="3 4" key="1">
    <citation type="journal article" date="2016" name="Nat. Commun.">
        <title>Extremotolerant tardigrade genome and improved radiotolerance of human cultured cells by tardigrade-unique protein.</title>
        <authorList>
            <person name="Hashimoto T."/>
            <person name="Horikawa D.D."/>
            <person name="Saito Y."/>
            <person name="Kuwahara H."/>
            <person name="Kozuka-Hata H."/>
            <person name="Shin-I T."/>
            <person name="Minakuchi Y."/>
            <person name="Ohishi K."/>
            <person name="Motoyama A."/>
            <person name="Aizu T."/>
            <person name="Enomoto A."/>
            <person name="Kondo K."/>
            <person name="Tanaka S."/>
            <person name="Hara Y."/>
            <person name="Koshikawa S."/>
            <person name="Sagara H."/>
            <person name="Miura T."/>
            <person name="Yokobori S."/>
            <person name="Miyagawa K."/>
            <person name="Suzuki Y."/>
            <person name="Kubo T."/>
            <person name="Oyama M."/>
            <person name="Kohara Y."/>
            <person name="Fujiyama A."/>
            <person name="Arakawa K."/>
            <person name="Katayama T."/>
            <person name="Toyoda A."/>
            <person name="Kunieda T."/>
        </authorList>
    </citation>
    <scope>NUCLEOTIDE SEQUENCE [LARGE SCALE GENOMIC DNA]</scope>
    <source>
        <strain evidence="3 4">YOKOZUNA-1</strain>
    </source>
</reference>
<feature type="region of interest" description="Disordered" evidence="1">
    <location>
        <begin position="2185"/>
        <end position="2204"/>
    </location>
</feature>
<feature type="region of interest" description="Disordered" evidence="1">
    <location>
        <begin position="536"/>
        <end position="567"/>
    </location>
</feature>
<evidence type="ECO:0000313" key="4">
    <source>
        <dbReference type="Proteomes" id="UP000186922"/>
    </source>
</evidence>
<feature type="region of interest" description="Disordered" evidence="1">
    <location>
        <begin position="845"/>
        <end position="901"/>
    </location>
</feature>
<evidence type="ECO:0000256" key="1">
    <source>
        <dbReference type="SAM" id="MobiDB-lite"/>
    </source>
</evidence>
<feature type="compositionally biased region" description="Low complexity" evidence="1">
    <location>
        <begin position="1536"/>
        <end position="1554"/>
    </location>
</feature>